<dbReference type="Proteomes" id="UP000799421">
    <property type="component" value="Unassembled WGS sequence"/>
</dbReference>
<reference evidence="1" key="1">
    <citation type="journal article" date="2020" name="Stud. Mycol.">
        <title>101 Dothideomycetes genomes: a test case for predicting lifestyles and emergence of pathogens.</title>
        <authorList>
            <person name="Haridas S."/>
            <person name="Albert R."/>
            <person name="Binder M."/>
            <person name="Bloem J."/>
            <person name="Labutti K."/>
            <person name="Salamov A."/>
            <person name="Andreopoulos B."/>
            <person name="Baker S."/>
            <person name="Barry K."/>
            <person name="Bills G."/>
            <person name="Bluhm B."/>
            <person name="Cannon C."/>
            <person name="Castanera R."/>
            <person name="Culley D."/>
            <person name="Daum C."/>
            <person name="Ezra D."/>
            <person name="Gonzalez J."/>
            <person name="Henrissat B."/>
            <person name="Kuo A."/>
            <person name="Liang C."/>
            <person name="Lipzen A."/>
            <person name="Lutzoni F."/>
            <person name="Magnuson J."/>
            <person name="Mondo S."/>
            <person name="Nolan M."/>
            <person name="Ohm R."/>
            <person name="Pangilinan J."/>
            <person name="Park H.-J."/>
            <person name="Ramirez L."/>
            <person name="Alfaro M."/>
            <person name="Sun H."/>
            <person name="Tritt A."/>
            <person name="Yoshinaga Y."/>
            <person name="Zwiers L.-H."/>
            <person name="Turgeon B."/>
            <person name="Goodwin S."/>
            <person name="Spatafora J."/>
            <person name="Crous P."/>
            <person name="Grigoriev I."/>
        </authorList>
    </citation>
    <scope>NUCLEOTIDE SEQUENCE</scope>
    <source>
        <strain evidence="1">CBS 480.64</strain>
    </source>
</reference>
<sequence>MPTARAKYTWCWAMPVDSIIDAVPTDAFADTSPVPVDSTTSTVPDTFADTTPVPVDSIIGAVLDAFANVNPVPVDSTIDDVPDAFTDTMPVPEENTVGAIPDAFIDTSPVPIDSAIDEYASDAFADKDPPVPGPDVMTELPTPVGDNNDDVPDWVVEFSVEYGVFESVHDSLAELSEVDSTLRDVSEPVVKAIGVDVDAADVTVSGHCEVLDEVEDEFETLADVRLRGYIGGDAAANAWLRQ</sequence>
<keyword evidence="2" id="KW-1185">Reference proteome</keyword>
<name>A0A6A7C2Q9_9PEZI</name>
<evidence type="ECO:0000313" key="2">
    <source>
        <dbReference type="Proteomes" id="UP000799421"/>
    </source>
</evidence>
<dbReference type="EMBL" id="MU005973">
    <property type="protein sequence ID" value="KAF2861309.1"/>
    <property type="molecule type" value="Genomic_DNA"/>
</dbReference>
<protein>
    <submittedName>
        <fullName evidence="1">Uncharacterized protein</fullName>
    </submittedName>
</protein>
<evidence type="ECO:0000313" key="1">
    <source>
        <dbReference type="EMBL" id="KAF2861309.1"/>
    </source>
</evidence>
<proteinExistence type="predicted"/>
<dbReference type="AlphaFoldDB" id="A0A6A7C2Q9"/>
<organism evidence="1 2">
    <name type="scientific">Piedraia hortae CBS 480.64</name>
    <dbReference type="NCBI Taxonomy" id="1314780"/>
    <lineage>
        <taxon>Eukaryota</taxon>
        <taxon>Fungi</taxon>
        <taxon>Dikarya</taxon>
        <taxon>Ascomycota</taxon>
        <taxon>Pezizomycotina</taxon>
        <taxon>Dothideomycetes</taxon>
        <taxon>Dothideomycetidae</taxon>
        <taxon>Capnodiales</taxon>
        <taxon>Piedraiaceae</taxon>
        <taxon>Piedraia</taxon>
    </lineage>
</organism>
<accession>A0A6A7C2Q9</accession>
<gene>
    <name evidence="1" type="ORF">K470DRAFT_269933</name>
</gene>